<keyword evidence="2" id="KW-1185">Reference proteome</keyword>
<organism evidence="1">
    <name type="scientific">Salvia splendens</name>
    <name type="common">Scarlet sage</name>
    <dbReference type="NCBI Taxonomy" id="180675"/>
    <lineage>
        <taxon>Eukaryota</taxon>
        <taxon>Viridiplantae</taxon>
        <taxon>Streptophyta</taxon>
        <taxon>Embryophyta</taxon>
        <taxon>Tracheophyta</taxon>
        <taxon>Spermatophyta</taxon>
        <taxon>Magnoliopsida</taxon>
        <taxon>eudicotyledons</taxon>
        <taxon>Gunneridae</taxon>
        <taxon>Pentapetalae</taxon>
        <taxon>asterids</taxon>
        <taxon>lamiids</taxon>
        <taxon>Lamiales</taxon>
        <taxon>Lamiaceae</taxon>
        <taxon>Nepetoideae</taxon>
        <taxon>Mentheae</taxon>
        <taxon>Salviinae</taxon>
        <taxon>Salvia</taxon>
        <taxon>Salvia subgen. Calosphace</taxon>
        <taxon>core Calosphace</taxon>
    </lineage>
</organism>
<dbReference type="AlphaFoldDB" id="A0A8X8YNP7"/>
<proteinExistence type="predicted"/>
<protein>
    <submittedName>
        <fullName evidence="1">Uncharacterized protein</fullName>
    </submittedName>
</protein>
<reference evidence="1" key="2">
    <citation type="submission" date="2020-08" db="EMBL/GenBank/DDBJ databases">
        <title>Plant Genome Project.</title>
        <authorList>
            <person name="Zhang R.-G."/>
        </authorList>
    </citation>
    <scope>NUCLEOTIDE SEQUENCE</scope>
    <source>
        <strain evidence="1">Huo1</strain>
        <tissue evidence="1">Leaf</tissue>
    </source>
</reference>
<dbReference type="Proteomes" id="UP000298416">
    <property type="component" value="Unassembled WGS sequence"/>
</dbReference>
<dbReference type="EMBL" id="PNBA02000002">
    <property type="protein sequence ID" value="KAG6434995.1"/>
    <property type="molecule type" value="Genomic_DNA"/>
</dbReference>
<accession>A0A8X8YNP7</accession>
<evidence type="ECO:0000313" key="2">
    <source>
        <dbReference type="Proteomes" id="UP000298416"/>
    </source>
</evidence>
<gene>
    <name evidence="1" type="ORF">SASPL_106643</name>
</gene>
<name>A0A8X8YNP7_SALSN</name>
<sequence length="127" mass="13869">MRGPGEELWQVNQQATNADVVDLFQPPTAIRFRTCFFVHVVPVAVVVVPAMAVEGHRVEVDERVAVDGGEATGTRPLGTALEEAEQRASGGRWIDPCGRDLGISAKAETVEEVSYTKSSLHRFIYNC</sequence>
<reference evidence="1" key="1">
    <citation type="submission" date="2018-01" db="EMBL/GenBank/DDBJ databases">
        <authorList>
            <person name="Mao J.F."/>
        </authorList>
    </citation>
    <scope>NUCLEOTIDE SEQUENCE</scope>
    <source>
        <strain evidence="1">Huo1</strain>
        <tissue evidence="1">Leaf</tissue>
    </source>
</reference>
<comment type="caution">
    <text evidence="1">The sequence shown here is derived from an EMBL/GenBank/DDBJ whole genome shotgun (WGS) entry which is preliminary data.</text>
</comment>
<evidence type="ECO:0000313" key="1">
    <source>
        <dbReference type="EMBL" id="KAG6434995.1"/>
    </source>
</evidence>